<dbReference type="EMBL" id="CP030840">
    <property type="protein sequence ID" value="AXC14475.1"/>
    <property type="molecule type" value="Genomic_DNA"/>
</dbReference>
<proteinExistence type="inferred from homology"/>
<dbReference type="InterPro" id="IPR006016">
    <property type="entry name" value="UspA"/>
</dbReference>
<feature type="domain" description="UspA" evidence="2">
    <location>
        <begin position="168"/>
        <end position="296"/>
    </location>
</feature>
<dbReference type="PANTHER" id="PTHR46268">
    <property type="entry name" value="STRESS RESPONSE PROTEIN NHAX"/>
    <property type="match status" value="1"/>
</dbReference>
<dbReference type="Gene3D" id="3.40.50.12370">
    <property type="match status" value="1"/>
</dbReference>
<dbReference type="KEGG" id="abas:ACPOL_5221"/>
<evidence type="ECO:0000313" key="3">
    <source>
        <dbReference type="EMBL" id="AXC14475.1"/>
    </source>
</evidence>
<dbReference type="Proteomes" id="UP000253606">
    <property type="component" value="Chromosome"/>
</dbReference>
<name>A0A2Z5G727_9BACT</name>
<comment type="similarity">
    <text evidence="1">Belongs to the universal stress protein A family.</text>
</comment>
<feature type="domain" description="UspA" evidence="2">
    <location>
        <begin position="18"/>
        <end position="150"/>
    </location>
</feature>
<dbReference type="OrthoDB" id="116438at2"/>
<protein>
    <submittedName>
        <fullName evidence="3">Universal stress protein family</fullName>
    </submittedName>
</protein>
<evidence type="ECO:0000256" key="1">
    <source>
        <dbReference type="ARBA" id="ARBA00008791"/>
    </source>
</evidence>
<dbReference type="RefSeq" id="WP_114209241.1">
    <property type="nucleotide sequence ID" value="NZ_CP030840.1"/>
</dbReference>
<sequence>MKNSSELATLAAMANPSRILVATDLTDCDFLVPHVVGQALANHAHVTLIHAIVPLNSFPLEAGATPYPERDSIDREAQTILLHMAHQIRAHGISCDVEVKHGFASDVIREELSRIGATRLIMGTHGRGKWGQFALGSVAKELLKMVDVPIFTIGPHALTPSVQANPHRILHPVSLVGQDNRSIAISTELARTYHAELTLLHVMSPDVGRAHNSERTLTWARHALEALIPKGAELTPPVQTIATCGSLVDEILTTAATSKADWIVLGVDGDYPFWSFKDATAYKVLASATCPVLTIRHVSRAVATETIADEATHAPAATVLA</sequence>
<evidence type="ECO:0000313" key="4">
    <source>
        <dbReference type="Proteomes" id="UP000253606"/>
    </source>
</evidence>
<dbReference type="PANTHER" id="PTHR46268:SF6">
    <property type="entry name" value="UNIVERSAL STRESS PROTEIN UP12"/>
    <property type="match status" value="1"/>
</dbReference>
<evidence type="ECO:0000259" key="2">
    <source>
        <dbReference type="Pfam" id="PF00582"/>
    </source>
</evidence>
<reference evidence="3 4" key="1">
    <citation type="journal article" date="2018" name="Front. Microbiol.">
        <title>Hydrolytic Capabilities as a Key to Environmental Success: Chitinolytic and Cellulolytic Acidobacteria From Acidic Sub-arctic Soils and Boreal Peatlands.</title>
        <authorList>
            <person name="Belova S.E."/>
            <person name="Ravin N.V."/>
            <person name="Pankratov T.A."/>
            <person name="Rakitin A.L."/>
            <person name="Ivanova A.A."/>
            <person name="Beletsky A.V."/>
            <person name="Mardanov A.V."/>
            <person name="Sinninghe Damste J.S."/>
            <person name="Dedysh S.N."/>
        </authorList>
    </citation>
    <scope>NUCLEOTIDE SEQUENCE [LARGE SCALE GENOMIC DNA]</scope>
    <source>
        <strain evidence="3 4">SBC82</strain>
    </source>
</reference>
<gene>
    <name evidence="3" type="ORF">ACPOL_5221</name>
</gene>
<keyword evidence="4" id="KW-1185">Reference proteome</keyword>
<dbReference type="InterPro" id="IPR014729">
    <property type="entry name" value="Rossmann-like_a/b/a_fold"/>
</dbReference>
<organism evidence="3 4">
    <name type="scientific">Acidisarcina polymorpha</name>
    <dbReference type="NCBI Taxonomy" id="2211140"/>
    <lineage>
        <taxon>Bacteria</taxon>
        <taxon>Pseudomonadati</taxon>
        <taxon>Acidobacteriota</taxon>
        <taxon>Terriglobia</taxon>
        <taxon>Terriglobales</taxon>
        <taxon>Acidobacteriaceae</taxon>
        <taxon>Acidisarcina</taxon>
    </lineage>
</organism>
<accession>A0A2Z5G727</accession>
<dbReference type="CDD" id="cd00293">
    <property type="entry name" value="USP-like"/>
    <property type="match status" value="2"/>
</dbReference>
<dbReference type="AlphaFoldDB" id="A0A2Z5G727"/>
<dbReference type="Pfam" id="PF00582">
    <property type="entry name" value="Usp"/>
    <property type="match status" value="2"/>
</dbReference>
<dbReference type="Gene3D" id="3.40.50.620">
    <property type="entry name" value="HUPs"/>
    <property type="match status" value="1"/>
</dbReference>
<dbReference type="SUPFAM" id="SSF52402">
    <property type="entry name" value="Adenine nucleotide alpha hydrolases-like"/>
    <property type="match status" value="2"/>
</dbReference>